<reference evidence="8" key="1">
    <citation type="submission" date="2021-03" db="EMBL/GenBank/DDBJ databases">
        <authorList>
            <person name="Kanchanasin P."/>
            <person name="Saeng-In P."/>
            <person name="Phongsopitanun W."/>
            <person name="Yuki M."/>
            <person name="Kudo T."/>
            <person name="Ohkuma M."/>
            <person name="Tanasupawat S."/>
        </authorList>
    </citation>
    <scope>NUCLEOTIDE SEQUENCE</scope>
    <source>
        <strain evidence="8">GKU 128</strain>
    </source>
</reference>
<keyword evidence="6 7" id="KW-0472">Membrane</keyword>
<keyword evidence="3" id="KW-1003">Cell membrane</keyword>
<feature type="transmembrane region" description="Helical" evidence="7">
    <location>
        <begin position="12"/>
        <end position="31"/>
    </location>
</feature>
<dbReference type="RefSeq" id="WP_208259050.1">
    <property type="nucleotide sequence ID" value="NZ_JAGEOJ010000012.1"/>
</dbReference>
<keyword evidence="9" id="KW-1185">Reference proteome</keyword>
<evidence type="ECO:0000256" key="3">
    <source>
        <dbReference type="ARBA" id="ARBA00022475"/>
    </source>
</evidence>
<evidence type="ECO:0000256" key="1">
    <source>
        <dbReference type="ARBA" id="ARBA00004651"/>
    </source>
</evidence>
<name>A0A939PJU7_9ACTN</name>
<comment type="caution">
    <text evidence="8">The sequence shown here is derived from an EMBL/GenBank/DDBJ whole genome shotgun (WGS) entry which is preliminary data.</text>
</comment>
<dbReference type="EMBL" id="JAGEOJ010000012">
    <property type="protein sequence ID" value="MBO2451154.1"/>
    <property type="molecule type" value="Genomic_DNA"/>
</dbReference>
<dbReference type="InterPro" id="IPR032808">
    <property type="entry name" value="DoxX"/>
</dbReference>
<evidence type="ECO:0000256" key="4">
    <source>
        <dbReference type="ARBA" id="ARBA00022692"/>
    </source>
</evidence>
<feature type="transmembrane region" description="Helical" evidence="7">
    <location>
        <begin position="70"/>
        <end position="96"/>
    </location>
</feature>
<dbReference type="PANTHER" id="PTHR33452:SF1">
    <property type="entry name" value="INNER MEMBRANE PROTEIN YPHA-RELATED"/>
    <property type="match status" value="1"/>
</dbReference>
<evidence type="ECO:0000313" key="9">
    <source>
        <dbReference type="Proteomes" id="UP000669179"/>
    </source>
</evidence>
<dbReference type="Proteomes" id="UP000669179">
    <property type="component" value="Unassembled WGS sequence"/>
</dbReference>
<evidence type="ECO:0000256" key="5">
    <source>
        <dbReference type="ARBA" id="ARBA00022989"/>
    </source>
</evidence>
<dbReference type="AlphaFoldDB" id="A0A939PJU7"/>
<gene>
    <name evidence="8" type="ORF">J4573_28955</name>
</gene>
<proteinExistence type="inferred from homology"/>
<keyword evidence="5 7" id="KW-1133">Transmembrane helix</keyword>
<evidence type="ECO:0000313" key="8">
    <source>
        <dbReference type="EMBL" id="MBO2451154.1"/>
    </source>
</evidence>
<feature type="transmembrane region" description="Helical" evidence="7">
    <location>
        <begin position="108"/>
        <end position="127"/>
    </location>
</feature>
<accession>A0A939PJU7</accession>
<dbReference type="Pfam" id="PF07681">
    <property type="entry name" value="DoxX"/>
    <property type="match status" value="1"/>
</dbReference>
<evidence type="ECO:0000256" key="7">
    <source>
        <dbReference type="SAM" id="Phobius"/>
    </source>
</evidence>
<comment type="similarity">
    <text evidence="2">Belongs to the DoxX family.</text>
</comment>
<dbReference type="PANTHER" id="PTHR33452">
    <property type="entry name" value="OXIDOREDUCTASE CATD-RELATED"/>
    <property type="match status" value="1"/>
</dbReference>
<evidence type="ECO:0000256" key="2">
    <source>
        <dbReference type="ARBA" id="ARBA00006679"/>
    </source>
</evidence>
<evidence type="ECO:0000256" key="6">
    <source>
        <dbReference type="ARBA" id="ARBA00023136"/>
    </source>
</evidence>
<comment type="subcellular location">
    <subcellularLocation>
        <location evidence="1">Cell membrane</location>
        <topology evidence="1">Multi-pass membrane protein</topology>
    </subcellularLocation>
</comment>
<dbReference type="GO" id="GO:0005886">
    <property type="term" value="C:plasma membrane"/>
    <property type="evidence" value="ECO:0007669"/>
    <property type="project" value="UniProtKB-SubCell"/>
</dbReference>
<dbReference type="InterPro" id="IPR051907">
    <property type="entry name" value="DoxX-like_oxidoreductase"/>
</dbReference>
<protein>
    <submittedName>
        <fullName evidence="8">DoxX family protein</fullName>
    </submittedName>
</protein>
<organism evidence="8 9">
    <name type="scientific">Actinomadura barringtoniae</name>
    <dbReference type="NCBI Taxonomy" id="1427535"/>
    <lineage>
        <taxon>Bacteria</taxon>
        <taxon>Bacillati</taxon>
        <taxon>Actinomycetota</taxon>
        <taxon>Actinomycetes</taxon>
        <taxon>Streptosporangiales</taxon>
        <taxon>Thermomonosporaceae</taxon>
        <taxon>Actinomadura</taxon>
    </lineage>
</organism>
<keyword evidence="4 7" id="KW-0812">Transmembrane</keyword>
<sequence>MLPARRFPVLPDLGLLVGRLALGVIMIAHGWQKLTDTGHAGVTKMFKGLDIPLPSVSAAYATWVELIGGAALVAGVLVPVAGLLLALDMAGAFWFVHMDQGFFSDKGGYEFVLILGATSLMFALAGAGRFSLDSLLFGGRGGRGAAAPDRETVGV</sequence>